<dbReference type="AlphaFoldDB" id="Q03VK3"/>
<sequence length="75" mass="8689">MGLRPKPQHVDPTQTWEDLDRFLQQNFSQGSKSKEPTIVYIDPDKYVMNTKEIIQSATENGYKTTIIPNGMIKFE</sequence>
<dbReference type="EMBL" id="CP000414">
    <property type="protein sequence ID" value="ABJ62769.1"/>
    <property type="molecule type" value="Genomic_DNA"/>
</dbReference>
<dbReference type="GeneID" id="29576329"/>
<proteinExistence type="predicted"/>
<keyword evidence="2" id="KW-1185">Reference proteome</keyword>
<organism evidence="1 2">
    <name type="scientific">Leuconostoc mesenteroides subsp. mesenteroides (strain ATCC 8293 / DSM 20343 / BCRC 11652 / CCM 1803 / JCM 6124 / NCDO 523 / NBRC 100496 / NCIMB 8023 / NCTC 12954 / NRRL B-1118 / 37Y)</name>
    <dbReference type="NCBI Taxonomy" id="203120"/>
    <lineage>
        <taxon>Bacteria</taxon>
        <taxon>Bacillati</taxon>
        <taxon>Bacillota</taxon>
        <taxon>Bacilli</taxon>
        <taxon>Lactobacillales</taxon>
        <taxon>Lactobacillaceae</taxon>
        <taxon>Leuconostoc</taxon>
    </lineage>
</organism>
<dbReference type="EnsemblBacteria" id="ABJ62769">
    <property type="protein sequence ID" value="ABJ62769"/>
    <property type="gene ID" value="LEUM_1677"/>
</dbReference>
<dbReference type="HOGENOM" id="CLU_200598_0_0_9"/>
<dbReference type="RefSeq" id="WP_011680302.1">
    <property type="nucleotide sequence ID" value="NC_008531.1"/>
</dbReference>
<gene>
    <name evidence="1" type="ordered locus">LEUM_1677</name>
</gene>
<reference evidence="1 2" key="1">
    <citation type="journal article" date="2006" name="Proc. Natl. Acad. Sci. U.S.A.">
        <title>Comparative genomics of the lactic acid bacteria.</title>
        <authorList>
            <person name="Makarova K."/>
            <person name="Slesarev A."/>
            <person name="Wolf Y."/>
            <person name="Sorokin A."/>
            <person name="Mirkin B."/>
            <person name="Koonin E."/>
            <person name="Pavlov A."/>
            <person name="Pavlova N."/>
            <person name="Karamychev V."/>
            <person name="Polouchine N."/>
            <person name="Shakhova V."/>
            <person name="Grigoriev I."/>
            <person name="Lou Y."/>
            <person name="Rohksar D."/>
            <person name="Lucas S."/>
            <person name="Huang K."/>
            <person name="Goodstein D.M."/>
            <person name="Hawkins T."/>
            <person name="Plengvidhya V."/>
            <person name="Welker D."/>
            <person name="Hughes J."/>
            <person name="Goh Y."/>
            <person name="Benson A."/>
            <person name="Baldwin K."/>
            <person name="Lee J.H."/>
            <person name="Diaz-Muniz I."/>
            <person name="Dosti B."/>
            <person name="Smeianov V."/>
            <person name="Wechter W."/>
            <person name="Barabote R."/>
            <person name="Lorca G."/>
            <person name="Altermann E."/>
            <person name="Barrangou R."/>
            <person name="Ganesan B."/>
            <person name="Xie Y."/>
            <person name="Rawsthorne H."/>
            <person name="Tamir D."/>
            <person name="Parker C."/>
            <person name="Breidt F."/>
            <person name="Broadbent J."/>
            <person name="Hutkins R."/>
            <person name="O'Sullivan D."/>
            <person name="Steele J."/>
            <person name="Unlu G."/>
            <person name="Saier M."/>
            <person name="Klaenhammer T."/>
            <person name="Richardson P."/>
            <person name="Kozyavkin S."/>
            <person name="Weimer B."/>
            <person name="Mills D."/>
        </authorList>
    </citation>
    <scope>NUCLEOTIDE SEQUENCE [LARGE SCALE GENOMIC DNA]</scope>
    <source>
        <strain evidence="2">ATCC 8293 / DSM 20343 / BCRC 11652 / CCM 1803 / JCM 6124 / NCDO 523 / NBRC 100496 / NCIMB 8023 / NCTC 12954 / NRRL B-1118 / 37Y</strain>
    </source>
</reference>
<name>Q03VK3_LEUMM</name>
<evidence type="ECO:0000313" key="2">
    <source>
        <dbReference type="Proteomes" id="UP000000362"/>
    </source>
</evidence>
<protein>
    <submittedName>
        <fullName evidence="1">Uncharacterized protein</fullName>
    </submittedName>
</protein>
<evidence type="ECO:0000313" key="1">
    <source>
        <dbReference type="EMBL" id="ABJ62769.1"/>
    </source>
</evidence>
<dbReference type="Proteomes" id="UP000000362">
    <property type="component" value="Chromosome"/>
</dbReference>
<dbReference type="KEGG" id="lme:LEUM_1677"/>
<accession>Q03VK3</accession>